<proteinExistence type="predicted"/>
<dbReference type="SUPFAM" id="SSF50249">
    <property type="entry name" value="Nucleic acid-binding proteins"/>
    <property type="match status" value="1"/>
</dbReference>
<reference evidence="1 2" key="1">
    <citation type="submission" date="2015-04" db="EMBL/GenBank/DDBJ databases">
        <title>Comparative genomics of rhizobia nodulating Arachis hypogaea in China.</title>
        <authorList>
            <person name="Li Y."/>
        </authorList>
    </citation>
    <scope>NUCLEOTIDE SEQUENCE [LARGE SCALE GENOMIC DNA]</scope>
    <source>
        <strain evidence="1 2">CCBAU 51757</strain>
    </source>
</reference>
<dbReference type="InterPro" id="IPR012340">
    <property type="entry name" value="NA-bd_OB-fold"/>
</dbReference>
<dbReference type="AlphaFoldDB" id="A0A4Q0SGZ1"/>
<organism evidence="1 2">
    <name type="scientific">Bradyrhizobium nanningense</name>
    <dbReference type="NCBI Taxonomy" id="1325118"/>
    <lineage>
        <taxon>Bacteria</taxon>
        <taxon>Pseudomonadati</taxon>
        <taxon>Pseudomonadota</taxon>
        <taxon>Alphaproteobacteria</taxon>
        <taxon>Hyphomicrobiales</taxon>
        <taxon>Nitrobacteraceae</taxon>
        <taxon>Bradyrhizobium</taxon>
    </lineage>
</organism>
<dbReference type="Gene3D" id="2.40.50.140">
    <property type="entry name" value="Nucleic acid-binding proteins"/>
    <property type="match status" value="1"/>
</dbReference>
<dbReference type="InterPro" id="IPR003489">
    <property type="entry name" value="RHF/RaiA"/>
</dbReference>
<evidence type="ECO:0000313" key="1">
    <source>
        <dbReference type="EMBL" id="RXH38432.1"/>
    </source>
</evidence>
<evidence type="ECO:0000313" key="2">
    <source>
        <dbReference type="Proteomes" id="UP000289546"/>
    </source>
</evidence>
<dbReference type="RefSeq" id="WP_128916212.1">
    <property type="nucleotide sequence ID" value="NZ_LBJC01000077.1"/>
</dbReference>
<keyword evidence="2" id="KW-1185">Reference proteome</keyword>
<dbReference type="GO" id="GO:0003677">
    <property type="term" value="F:DNA binding"/>
    <property type="evidence" value="ECO:0007669"/>
    <property type="project" value="UniProtKB-KW"/>
</dbReference>
<dbReference type="SUPFAM" id="SSF69754">
    <property type="entry name" value="Ribosome binding protein Y (YfiA homologue)"/>
    <property type="match status" value="1"/>
</dbReference>
<keyword evidence="1" id="KW-0238">DNA-binding</keyword>
<dbReference type="EMBL" id="LBJQ01000005">
    <property type="protein sequence ID" value="RXH38432.1"/>
    <property type="molecule type" value="Genomic_DNA"/>
</dbReference>
<gene>
    <name evidence="1" type="ORF">XH99_01420</name>
</gene>
<sequence length="188" mass="20863">MQTPARIEFENLAPTSELQAAIDQHISDLEKRYGRATAGRVIVRGPRDCHKTGGQYQVSIRLALPEGREVDVGRTPKEDERYADLTFAVDDAFKRARRQLQDQARLMNGQTKVHEEQPVGTVLRIDPSGEFGFLAAADGHEIYFNCHSVLENRANIAVGAHVSYHEEMGEKGPQASTVRVLSGHGMRA</sequence>
<dbReference type="Proteomes" id="UP000289546">
    <property type="component" value="Unassembled WGS sequence"/>
</dbReference>
<dbReference type="OrthoDB" id="9782252at2"/>
<dbReference type="Gene3D" id="3.30.160.100">
    <property type="entry name" value="Ribosome hibernation promotion factor-like"/>
    <property type="match status" value="1"/>
</dbReference>
<comment type="caution">
    <text evidence="1">The sequence shown here is derived from an EMBL/GenBank/DDBJ whole genome shotgun (WGS) entry which is preliminary data.</text>
</comment>
<protein>
    <submittedName>
        <fullName evidence="1">DNA-binding protein</fullName>
    </submittedName>
</protein>
<accession>A0A4Q0SGZ1</accession>
<dbReference type="Pfam" id="PF02482">
    <property type="entry name" value="Ribosomal_S30AE"/>
    <property type="match status" value="1"/>
</dbReference>
<name>A0A4Q0SGZ1_9BRAD</name>
<dbReference type="InterPro" id="IPR036567">
    <property type="entry name" value="RHF-like"/>
</dbReference>